<name>A0A183TQ81_SCHSO</name>
<proteinExistence type="predicted"/>
<evidence type="ECO:0000313" key="3">
    <source>
        <dbReference type="WBParaSite" id="SSLN_0001933001-mRNA-1"/>
    </source>
</evidence>
<accession>A0A183TQ81</accession>
<gene>
    <name evidence="1" type="ORF">SSLN_LOCUS18629</name>
</gene>
<evidence type="ECO:0000313" key="1">
    <source>
        <dbReference type="EMBL" id="VDM05015.1"/>
    </source>
</evidence>
<evidence type="ECO:0000313" key="2">
    <source>
        <dbReference type="Proteomes" id="UP000275846"/>
    </source>
</evidence>
<keyword evidence="2" id="KW-1185">Reference proteome</keyword>
<reference evidence="3" key="1">
    <citation type="submission" date="2016-06" db="UniProtKB">
        <authorList>
            <consortium name="WormBaseParasite"/>
        </authorList>
    </citation>
    <scope>IDENTIFICATION</scope>
</reference>
<dbReference type="EMBL" id="UYSU01044872">
    <property type="protein sequence ID" value="VDM05015.1"/>
    <property type="molecule type" value="Genomic_DNA"/>
</dbReference>
<dbReference type="AlphaFoldDB" id="A0A183TQ81"/>
<dbReference type="WBParaSite" id="SSLN_0001933001-mRNA-1">
    <property type="protein sequence ID" value="SSLN_0001933001-mRNA-1"/>
    <property type="gene ID" value="SSLN_0001933001"/>
</dbReference>
<protein>
    <submittedName>
        <fullName evidence="3">Secreted protein</fullName>
    </submittedName>
</protein>
<sequence length="81" mass="8186">MCRHVTPSPCSSTRISACDNLPMTSQLPTHLPAFLLLSGISPFSAVGDAPSASACCCALYTSTVCGGGGGRADGDIDDPVR</sequence>
<organism evidence="3">
    <name type="scientific">Schistocephalus solidus</name>
    <name type="common">Tapeworm</name>
    <dbReference type="NCBI Taxonomy" id="70667"/>
    <lineage>
        <taxon>Eukaryota</taxon>
        <taxon>Metazoa</taxon>
        <taxon>Spiralia</taxon>
        <taxon>Lophotrochozoa</taxon>
        <taxon>Platyhelminthes</taxon>
        <taxon>Cestoda</taxon>
        <taxon>Eucestoda</taxon>
        <taxon>Diphyllobothriidea</taxon>
        <taxon>Diphyllobothriidae</taxon>
        <taxon>Schistocephalus</taxon>
    </lineage>
</organism>
<dbReference type="Proteomes" id="UP000275846">
    <property type="component" value="Unassembled WGS sequence"/>
</dbReference>
<reference evidence="1 2" key="2">
    <citation type="submission" date="2018-11" db="EMBL/GenBank/DDBJ databases">
        <authorList>
            <consortium name="Pathogen Informatics"/>
        </authorList>
    </citation>
    <scope>NUCLEOTIDE SEQUENCE [LARGE SCALE GENOMIC DNA]</scope>
    <source>
        <strain evidence="1 2">NST_G2</strain>
    </source>
</reference>